<dbReference type="InterPro" id="IPR043604">
    <property type="entry name" value="DUF883_N"/>
</dbReference>
<dbReference type="PANTHER" id="PTHR35893">
    <property type="entry name" value="INNER MEMBRANE PROTEIN-RELATED"/>
    <property type="match status" value="1"/>
</dbReference>
<evidence type="ECO:0000256" key="5">
    <source>
        <dbReference type="ARBA" id="ARBA00022692"/>
    </source>
</evidence>
<sequence>MQTTNYKTVRNDMRTLLKDARDLFREATSTTGERAEDLRNKGIQLLDVAVERAQEMQAVALESSREVAQNTDQYVRANPWRAVAVSAGVGLVFGMLFSSRR</sequence>
<dbReference type="OrthoDB" id="9181874at2"/>
<comment type="similarity">
    <text evidence="2">Belongs to the ElaB/YgaM/YqjD family.</text>
</comment>
<dbReference type="GO" id="GO:0005886">
    <property type="term" value="C:plasma membrane"/>
    <property type="evidence" value="ECO:0007669"/>
    <property type="project" value="UniProtKB-SubCell"/>
</dbReference>
<dbReference type="PANTHER" id="PTHR35893:SF3">
    <property type="entry name" value="INNER MEMBRANE PROTEIN"/>
    <property type="match status" value="1"/>
</dbReference>
<accession>A0A239BXK6</accession>
<dbReference type="Pfam" id="PF19029">
    <property type="entry name" value="DUF883_C"/>
    <property type="match status" value="1"/>
</dbReference>
<dbReference type="EMBL" id="FZOT01000001">
    <property type="protein sequence ID" value="SNS12148.1"/>
    <property type="molecule type" value="Genomic_DNA"/>
</dbReference>
<evidence type="ECO:0000256" key="1">
    <source>
        <dbReference type="ARBA" id="ARBA00004377"/>
    </source>
</evidence>
<dbReference type="RefSeq" id="WP_089397368.1">
    <property type="nucleotide sequence ID" value="NZ_FZOT01000001.1"/>
</dbReference>
<dbReference type="GO" id="GO:0043022">
    <property type="term" value="F:ribosome binding"/>
    <property type="evidence" value="ECO:0007669"/>
    <property type="project" value="InterPro"/>
</dbReference>
<proteinExistence type="inferred from homology"/>
<evidence type="ECO:0000259" key="8">
    <source>
        <dbReference type="Pfam" id="PF05957"/>
    </source>
</evidence>
<keyword evidence="11" id="KW-1185">Reference proteome</keyword>
<feature type="domain" description="DUF883" evidence="8">
    <location>
        <begin position="9"/>
        <end position="57"/>
    </location>
</feature>
<dbReference type="Proteomes" id="UP000198284">
    <property type="component" value="Unassembled WGS sequence"/>
</dbReference>
<evidence type="ECO:0000259" key="9">
    <source>
        <dbReference type="Pfam" id="PF19029"/>
    </source>
</evidence>
<name>A0A239BXK6_9BURK</name>
<dbReference type="InterPro" id="IPR010279">
    <property type="entry name" value="YqjD/ElaB"/>
</dbReference>
<evidence type="ECO:0000313" key="11">
    <source>
        <dbReference type="Proteomes" id="UP000198284"/>
    </source>
</evidence>
<evidence type="ECO:0000313" key="10">
    <source>
        <dbReference type="EMBL" id="SNS12148.1"/>
    </source>
</evidence>
<evidence type="ECO:0000256" key="7">
    <source>
        <dbReference type="ARBA" id="ARBA00023136"/>
    </source>
</evidence>
<keyword evidence="3" id="KW-1003">Cell membrane</keyword>
<keyword evidence="6" id="KW-1133">Transmembrane helix</keyword>
<dbReference type="AlphaFoldDB" id="A0A239BXK6"/>
<organism evidence="10 11">
    <name type="scientific">Noviherbaspirillum humi</name>
    <dbReference type="NCBI Taxonomy" id="1688639"/>
    <lineage>
        <taxon>Bacteria</taxon>
        <taxon>Pseudomonadati</taxon>
        <taxon>Pseudomonadota</taxon>
        <taxon>Betaproteobacteria</taxon>
        <taxon>Burkholderiales</taxon>
        <taxon>Oxalobacteraceae</taxon>
        <taxon>Noviherbaspirillum</taxon>
    </lineage>
</organism>
<dbReference type="Pfam" id="PF05957">
    <property type="entry name" value="DUF883"/>
    <property type="match status" value="1"/>
</dbReference>
<keyword evidence="7" id="KW-0472">Membrane</keyword>
<gene>
    <name evidence="10" type="ORF">SAMN06265795_101121</name>
</gene>
<feature type="domain" description="DUF883" evidence="9">
    <location>
        <begin position="71"/>
        <end position="100"/>
    </location>
</feature>
<protein>
    <submittedName>
        <fullName evidence="10">Membrane-anchored ribosome-binding protein, inhibits growth in stationary phase, ElaB/YqjD/DUF883 family</fullName>
    </submittedName>
</protein>
<evidence type="ECO:0000256" key="6">
    <source>
        <dbReference type="ARBA" id="ARBA00022989"/>
    </source>
</evidence>
<keyword evidence="4" id="KW-0997">Cell inner membrane</keyword>
<evidence type="ECO:0000256" key="3">
    <source>
        <dbReference type="ARBA" id="ARBA00022475"/>
    </source>
</evidence>
<evidence type="ECO:0000256" key="2">
    <source>
        <dbReference type="ARBA" id="ARBA00010423"/>
    </source>
</evidence>
<evidence type="ECO:0000256" key="4">
    <source>
        <dbReference type="ARBA" id="ARBA00022519"/>
    </source>
</evidence>
<comment type="subcellular location">
    <subcellularLocation>
        <location evidence="1">Cell inner membrane</location>
        <topology evidence="1">Single-pass membrane protein</topology>
    </subcellularLocation>
</comment>
<dbReference type="InterPro" id="IPR043605">
    <property type="entry name" value="DUF883_C"/>
</dbReference>
<reference evidence="10 11" key="1">
    <citation type="submission" date="2017-06" db="EMBL/GenBank/DDBJ databases">
        <authorList>
            <person name="Kim H.J."/>
            <person name="Triplett B.A."/>
        </authorList>
    </citation>
    <scope>NUCLEOTIDE SEQUENCE [LARGE SCALE GENOMIC DNA]</scope>
    <source>
        <strain evidence="10 11">U15</strain>
    </source>
</reference>
<keyword evidence="5" id="KW-0812">Transmembrane</keyword>